<sequence length="1271" mass="138107">MAPLLHASTTTPAKAQHYNTALSAALLAGPWGDNTLVKAPNGSPLDWSESIRKWSKHTGGRARSPSTHPAIPQLRSQPIAERIRDTTLSSEHPQSEITPIHHPATHFDTAAGQSVLLAPVTSAEGYHHQPPTSQYIASNASTASSSDPSHVGTVQSLSTNSGGSTSTDRTESSSSFIHVSHPADDESEGNVGRSGGVDRATSGLGRIEIEQGEQKTNLAVARAGEGPETAPPLQTSDSASASTVTPQTGPPIQGAVIPHHTETPTSAALTATASPFLSPSYFDGDDSETGIPSLDSAFWWIGAQGISDREQRKDLVNGLQQLELMLGEHAVRRSIAETRAIQILLAYHHHALGNHQSSLDVLNAVDWTSAMDSTWVLGLGYQQLDLIRGKCLQGLGIELATGVSGSNEALACYIEAVRLYSDLPSLVIPLANSFLVRETPLEGSTFNNSAFTGLREAHRWISRALCRGSVLAARQPHVDVTLRFVRSYHAIAQLWPATFRPSQRSFMLKLYLSALHNSYIPHPSSRASPGFQWFVFAMPSTIIPNGTVAQIWSREAVAAMEQGRLLLEKVTEFPKAGNINWRVVEFMQACVRLWERSGYQQSEASQAIKVLWWAMSFTFQSQSLLRNLTRLLYATGAHADALKTFELYVQLTLKARQTAQPEGALELKPKRFMDDVPPIDTADIQPGTGPARTAQNLRDANEDTDVEFIEALLLGSKILTVEHLNPRDAWRYLALAGEVAQTGDSSVPSSINARVEEAKGIARMAIAAEGVDPLKRPDYQAQGISHLKVAVALNSTSSSSFHHLAYAHLEARQIDDAVEAIRTSIELEPSNIPAWHLLALLLSARKEWSSALRATQVGVETWESREEELQKLRPPLTSSMVAEPPLESMPLGATISHLDFVNRQPDLAVIHGDFVPPKRALILGEYLVELDMPSDTAAIGPPRTAQRLIEIIQLRITQAVIIEKLDGQNQALVKQHETFTYLSNKAQDIRAEAAALHESVTSVGSTRVPDIGDSFVAVPGGSVMQRTSPITQVLSRSATREHQAASALPIQPDAEKPALGIKRHHFISKHLHVPGHRKADPSGQEQTDRRVISSGSSIYSRHTTSAQSHYQPSSTPPPPPPAKSDPAGTNVRSHVETKLLAELWLHIAATFRRSGQLDQAFAAIQEAEVADVDNSEVWVQTMGDLPLSLETLAKAHALDPDSPQAVIRLAETYIQSKEFDMAHGLLNSFTQGKGWDVPEAWYFLAKASREGEGVSAVERHGSTLDQLVKLD</sequence>
<dbReference type="EMBL" id="JASBWV010000001">
    <property type="protein sequence ID" value="KAJ9127878.1"/>
    <property type="molecule type" value="Genomic_DNA"/>
</dbReference>
<comment type="caution">
    <text evidence="1">The sequence shown here is derived from an EMBL/GenBank/DDBJ whole genome shotgun (WGS) entry which is preliminary data.</text>
</comment>
<evidence type="ECO:0000313" key="2">
    <source>
        <dbReference type="Proteomes" id="UP001234202"/>
    </source>
</evidence>
<organism evidence="1 2">
    <name type="scientific">Naganishia onofrii</name>
    <dbReference type="NCBI Taxonomy" id="1851511"/>
    <lineage>
        <taxon>Eukaryota</taxon>
        <taxon>Fungi</taxon>
        <taxon>Dikarya</taxon>
        <taxon>Basidiomycota</taxon>
        <taxon>Agaricomycotina</taxon>
        <taxon>Tremellomycetes</taxon>
        <taxon>Filobasidiales</taxon>
        <taxon>Filobasidiaceae</taxon>
        <taxon>Naganishia</taxon>
    </lineage>
</organism>
<evidence type="ECO:0000313" key="1">
    <source>
        <dbReference type="EMBL" id="KAJ9127878.1"/>
    </source>
</evidence>
<proteinExistence type="predicted"/>
<protein>
    <submittedName>
        <fullName evidence="1">Uncharacterized protein</fullName>
    </submittedName>
</protein>
<accession>A0ACC2XW59</accession>
<reference evidence="1" key="1">
    <citation type="submission" date="2023-04" db="EMBL/GenBank/DDBJ databases">
        <title>Draft Genome sequencing of Naganishia species isolated from polar environments using Oxford Nanopore Technology.</title>
        <authorList>
            <person name="Leo P."/>
            <person name="Venkateswaran K."/>
        </authorList>
    </citation>
    <scope>NUCLEOTIDE SEQUENCE</scope>
    <source>
        <strain evidence="1">DBVPG 5303</strain>
    </source>
</reference>
<name>A0ACC2XW59_9TREE</name>
<dbReference type="Proteomes" id="UP001234202">
    <property type="component" value="Unassembled WGS sequence"/>
</dbReference>
<keyword evidence="2" id="KW-1185">Reference proteome</keyword>
<gene>
    <name evidence="1" type="ORF">QFC24_000163</name>
</gene>